<dbReference type="PROSITE" id="PS00775">
    <property type="entry name" value="GLYCOSYL_HYDROL_F3"/>
    <property type="match status" value="1"/>
</dbReference>
<dbReference type="InterPro" id="IPR019800">
    <property type="entry name" value="Glyco_hydro_3_AS"/>
</dbReference>
<organism evidence="8 9">
    <name type="scientific">Sediminivirga luteola</name>
    <dbReference type="NCBI Taxonomy" id="1774748"/>
    <lineage>
        <taxon>Bacteria</taxon>
        <taxon>Bacillati</taxon>
        <taxon>Actinomycetota</taxon>
        <taxon>Actinomycetes</taxon>
        <taxon>Micrococcales</taxon>
        <taxon>Brevibacteriaceae</taxon>
        <taxon>Sediminivirga</taxon>
    </lineage>
</organism>
<feature type="region of interest" description="Disordered" evidence="6">
    <location>
        <begin position="24"/>
        <end position="60"/>
    </location>
</feature>
<name>A0A8J2TX11_9MICO</name>
<gene>
    <name evidence="8" type="ORF">GCM10011333_10830</name>
</gene>
<dbReference type="SUPFAM" id="SSF51445">
    <property type="entry name" value="(Trans)glycosidases"/>
    <property type="match status" value="1"/>
</dbReference>
<evidence type="ECO:0000256" key="6">
    <source>
        <dbReference type="SAM" id="MobiDB-lite"/>
    </source>
</evidence>
<dbReference type="PANTHER" id="PTHR30480">
    <property type="entry name" value="BETA-HEXOSAMINIDASE-RELATED"/>
    <property type="match status" value="1"/>
</dbReference>
<evidence type="ECO:0000256" key="4">
    <source>
        <dbReference type="ARBA" id="ARBA00022801"/>
    </source>
</evidence>
<dbReference type="Gene3D" id="3.20.20.300">
    <property type="entry name" value="Glycoside hydrolase, family 3, N-terminal domain"/>
    <property type="match status" value="1"/>
</dbReference>
<feature type="domain" description="Glycoside hydrolase family 3 N-terminal" evidence="7">
    <location>
        <begin position="87"/>
        <end position="388"/>
    </location>
</feature>
<keyword evidence="4" id="KW-0378">Hydrolase</keyword>
<keyword evidence="5" id="KW-0326">Glycosidase</keyword>
<dbReference type="GO" id="GO:0004563">
    <property type="term" value="F:beta-N-acetylhexosaminidase activity"/>
    <property type="evidence" value="ECO:0007669"/>
    <property type="project" value="UniProtKB-EC"/>
</dbReference>
<sequence>MRSRLLVLLGALVLAVLLGGSMPPGQRAAQPSPPGDAAGREDSDVQEAELPPGPSGEDRERAQEIVAGMDDEELAGSVIVATAGADSGYVAELIRSHHLAGAIVMSAALPGSPDADDVRAVTAGLAAAGEDREAPVLISVDQEGGPVERLGGAAATMPPLMAHGAAGDEALTAASIHAQAAELRGLGFTMNFAPTADVTIGARDITIGVRAASDDPGLAARIAAAAVRGQQGAGLAASAKHFPGHGALTVDTHHEAGELGAGMEELREREFPPFAAAIEAGVASVMVGHIAFAETDGVPASMAPRAYRLLREEFGYDGVLVTDALDMAAARQAAPEAGQETVRALNAGADLALMPPDPVAAHRAVLSALESGDLDADRLQTAAERVVALQLWTARAGEADSIAELPALGGDPGLAEASPGELRTLLAERSLTVVAGQCRLEEPPEEVRLQGADAGVREWLAGALGERGVQVTDTAAEAVVLGRGSIGAGDAAFAVSLGAPWILEQSDAAAKLAVYHDGPEALDAVAAYVAGELTARGRLPAQIPGADDAPDC</sequence>
<dbReference type="PANTHER" id="PTHR30480:SF13">
    <property type="entry name" value="BETA-HEXOSAMINIDASE"/>
    <property type="match status" value="1"/>
</dbReference>
<comment type="caution">
    <text evidence="8">The sequence shown here is derived from an EMBL/GenBank/DDBJ whole genome shotgun (WGS) entry which is preliminary data.</text>
</comment>
<dbReference type="InterPro" id="IPR036962">
    <property type="entry name" value="Glyco_hydro_3_N_sf"/>
</dbReference>
<evidence type="ECO:0000256" key="5">
    <source>
        <dbReference type="ARBA" id="ARBA00023295"/>
    </source>
</evidence>
<dbReference type="Proteomes" id="UP000616114">
    <property type="component" value="Unassembled WGS sequence"/>
</dbReference>
<evidence type="ECO:0000313" key="8">
    <source>
        <dbReference type="EMBL" id="GGA09929.1"/>
    </source>
</evidence>
<reference evidence="8" key="1">
    <citation type="journal article" date="2014" name="Int. J. Syst. Evol. Microbiol.">
        <title>Complete genome sequence of Corynebacterium casei LMG S-19264T (=DSM 44701T), isolated from a smear-ripened cheese.</title>
        <authorList>
            <consortium name="US DOE Joint Genome Institute (JGI-PGF)"/>
            <person name="Walter F."/>
            <person name="Albersmeier A."/>
            <person name="Kalinowski J."/>
            <person name="Ruckert C."/>
        </authorList>
    </citation>
    <scope>NUCLEOTIDE SEQUENCE</scope>
    <source>
        <strain evidence="8">CGMCC 1.12785</strain>
    </source>
</reference>
<comment type="similarity">
    <text evidence="2">Belongs to the glycosyl hydrolase 3 family.</text>
</comment>
<dbReference type="GO" id="GO:0005975">
    <property type="term" value="P:carbohydrate metabolic process"/>
    <property type="evidence" value="ECO:0007669"/>
    <property type="project" value="InterPro"/>
</dbReference>
<proteinExistence type="inferred from homology"/>
<evidence type="ECO:0000313" key="9">
    <source>
        <dbReference type="Proteomes" id="UP000616114"/>
    </source>
</evidence>
<accession>A0A8J2TX11</accession>
<dbReference type="InterPro" id="IPR001764">
    <property type="entry name" value="Glyco_hydro_3_N"/>
</dbReference>
<dbReference type="AlphaFoldDB" id="A0A8J2TX11"/>
<dbReference type="Pfam" id="PF00933">
    <property type="entry name" value="Glyco_hydro_3"/>
    <property type="match status" value="1"/>
</dbReference>
<dbReference type="EC" id="3.2.1.52" evidence="3"/>
<protein>
    <recommendedName>
        <fullName evidence="3">beta-N-acetylhexosaminidase</fullName>
        <ecNumber evidence="3">3.2.1.52</ecNumber>
    </recommendedName>
</protein>
<evidence type="ECO:0000256" key="1">
    <source>
        <dbReference type="ARBA" id="ARBA00001231"/>
    </source>
</evidence>
<dbReference type="InterPro" id="IPR017853">
    <property type="entry name" value="GH"/>
</dbReference>
<dbReference type="RefSeq" id="WP_188549918.1">
    <property type="nucleotide sequence ID" value="NZ_BMFY01000004.1"/>
</dbReference>
<dbReference type="GO" id="GO:0009254">
    <property type="term" value="P:peptidoglycan turnover"/>
    <property type="evidence" value="ECO:0007669"/>
    <property type="project" value="TreeGrafter"/>
</dbReference>
<reference evidence="8" key="2">
    <citation type="submission" date="2020-09" db="EMBL/GenBank/DDBJ databases">
        <authorList>
            <person name="Sun Q."/>
            <person name="Zhou Y."/>
        </authorList>
    </citation>
    <scope>NUCLEOTIDE SEQUENCE</scope>
    <source>
        <strain evidence="8">CGMCC 1.12785</strain>
    </source>
</reference>
<evidence type="ECO:0000256" key="2">
    <source>
        <dbReference type="ARBA" id="ARBA00005336"/>
    </source>
</evidence>
<comment type="catalytic activity">
    <reaction evidence="1">
        <text>Hydrolysis of terminal non-reducing N-acetyl-D-hexosamine residues in N-acetyl-beta-D-hexosaminides.</text>
        <dbReference type="EC" id="3.2.1.52"/>
    </reaction>
</comment>
<evidence type="ECO:0000259" key="7">
    <source>
        <dbReference type="Pfam" id="PF00933"/>
    </source>
</evidence>
<dbReference type="InterPro" id="IPR050226">
    <property type="entry name" value="NagZ_Beta-hexosaminidase"/>
</dbReference>
<dbReference type="EMBL" id="BMFY01000004">
    <property type="protein sequence ID" value="GGA09929.1"/>
    <property type="molecule type" value="Genomic_DNA"/>
</dbReference>
<keyword evidence="9" id="KW-1185">Reference proteome</keyword>
<evidence type="ECO:0000256" key="3">
    <source>
        <dbReference type="ARBA" id="ARBA00012663"/>
    </source>
</evidence>